<evidence type="ECO:0000256" key="1">
    <source>
        <dbReference type="ARBA" id="ARBA00022679"/>
    </source>
</evidence>
<dbReference type="PANTHER" id="PTHR46401:SF2">
    <property type="entry name" value="GLYCOSYLTRANSFERASE WBBK-RELATED"/>
    <property type="match status" value="1"/>
</dbReference>
<dbReference type="CDD" id="cd03809">
    <property type="entry name" value="GT4_MtfB-like"/>
    <property type="match status" value="1"/>
</dbReference>
<gene>
    <name evidence="3" type="ORF">AUJ42_03380</name>
</gene>
<dbReference type="AlphaFoldDB" id="A0A1J4RTM2"/>
<dbReference type="Proteomes" id="UP000182345">
    <property type="component" value="Unassembled WGS sequence"/>
</dbReference>
<evidence type="ECO:0000313" key="4">
    <source>
        <dbReference type="Proteomes" id="UP000182345"/>
    </source>
</evidence>
<evidence type="ECO:0000259" key="2">
    <source>
        <dbReference type="Pfam" id="PF00534"/>
    </source>
</evidence>
<dbReference type="EMBL" id="MNUK01000078">
    <property type="protein sequence ID" value="OIN90255.1"/>
    <property type="molecule type" value="Genomic_DNA"/>
</dbReference>
<organism evidence="3 4">
    <name type="scientific">Candidatus Collierbacteria bacterium CG1_02_44_10</name>
    <dbReference type="NCBI Taxonomy" id="1805087"/>
    <lineage>
        <taxon>Bacteria</taxon>
        <taxon>Candidatus Collieribacteriota</taxon>
    </lineage>
</organism>
<protein>
    <recommendedName>
        <fullName evidence="2">Glycosyl transferase family 1 domain-containing protein</fullName>
    </recommendedName>
</protein>
<dbReference type="InterPro" id="IPR001296">
    <property type="entry name" value="Glyco_trans_1"/>
</dbReference>
<evidence type="ECO:0000313" key="3">
    <source>
        <dbReference type="EMBL" id="OIN90255.1"/>
    </source>
</evidence>
<sequence length="371" mass="41746">MNIGFDINEANIPQRVGVNQVAYNIFVAIVKNLPEGDKIIALGKERPLPDMPPSSDKLTYEIFGSKKAWVLTSLTKRLWFGQPKIDILFSPSHYAPIFSPVKSAIFLMDLSFERFGTKYFTDYDINQLKKWTPISVKKAQKIFTISEFSKNEITKVYGTSPEKIEVVYPAYDKEMFHGKVPMTKQVSVRKKYIINGSFLLYWGTLQPRKNISRLIEAFSKLKETRLKLVIVGKRGWLYDQILDQARKLEIANRVIFTGFAPTEDLPALIKASRAFVLPSLYEGFGIPVVEAQAVGVPVVISQVSSLPEVAGESGIYIEDPNSVESIKLALEKVLSLSTSAKGKIVKAGKENTKRFDWDTSAQRIISVLKNI</sequence>
<comment type="caution">
    <text evidence="3">The sequence shown here is derived from an EMBL/GenBank/DDBJ whole genome shotgun (WGS) entry which is preliminary data.</text>
</comment>
<dbReference type="SUPFAM" id="SSF53756">
    <property type="entry name" value="UDP-Glycosyltransferase/glycogen phosphorylase"/>
    <property type="match status" value="1"/>
</dbReference>
<dbReference type="PANTHER" id="PTHR46401">
    <property type="entry name" value="GLYCOSYLTRANSFERASE WBBK-RELATED"/>
    <property type="match status" value="1"/>
</dbReference>
<keyword evidence="1" id="KW-0808">Transferase</keyword>
<proteinExistence type="predicted"/>
<feature type="domain" description="Glycosyl transferase family 1" evidence="2">
    <location>
        <begin position="197"/>
        <end position="346"/>
    </location>
</feature>
<dbReference type="GO" id="GO:0009103">
    <property type="term" value="P:lipopolysaccharide biosynthetic process"/>
    <property type="evidence" value="ECO:0007669"/>
    <property type="project" value="TreeGrafter"/>
</dbReference>
<accession>A0A1J4RTM2</accession>
<dbReference type="GO" id="GO:0016757">
    <property type="term" value="F:glycosyltransferase activity"/>
    <property type="evidence" value="ECO:0007669"/>
    <property type="project" value="InterPro"/>
</dbReference>
<reference evidence="3 4" key="1">
    <citation type="journal article" date="2016" name="Environ. Microbiol.">
        <title>Genomic resolution of a cold subsurface aquifer community provides metabolic insights for novel microbes adapted to high CO concentrations.</title>
        <authorList>
            <person name="Probst A.J."/>
            <person name="Castelle C.J."/>
            <person name="Singh A."/>
            <person name="Brown C.T."/>
            <person name="Anantharaman K."/>
            <person name="Sharon I."/>
            <person name="Hug L.A."/>
            <person name="Burstein D."/>
            <person name="Emerson J.B."/>
            <person name="Thomas B.C."/>
            <person name="Banfield J.F."/>
        </authorList>
    </citation>
    <scope>NUCLEOTIDE SEQUENCE [LARGE SCALE GENOMIC DNA]</scope>
    <source>
        <strain evidence="3">CG1_02_44_10</strain>
    </source>
</reference>
<dbReference type="Gene3D" id="3.40.50.2000">
    <property type="entry name" value="Glycogen Phosphorylase B"/>
    <property type="match status" value="2"/>
</dbReference>
<dbReference type="Pfam" id="PF00534">
    <property type="entry name" value="Glycos_transf_1"/>
    <property type="match status" value="1"/>
</dbReference>
<name>A0A1J4RTM2_9BACT</name>